<evidence type="ECO:0000313" key="2">
    <source>
        <dbReference type="Proteomes" id="UP001177003"/>
    </source>
</evidence>
<name>A0AA35UPF9_LACSI</name>
<dbReference type="GO" id="GO:0042393">
    <property type="term" value="F:histone binding"/>
    <property type="evidence" value="ECO:0007669"/>
    <property type="project" value="TreeGrafter"/>
</dbReference>
<dbReference type="EMBL" id="OX465086">
    <property type="protein sequence ID" value="CAI9261334.1"/>
    <property type="molecule type" value="Genomic_DNA"/>
</dbReference>
<evidence type="ECO:0000313" key="1">
    <source>
        <dbReference type="EMBL" id="CAI9261334.1"/>
    </source>
</evidence>
<accession>A0AA35UPF9</accession>
<dbReference type="GO" id="GO:0003677">
    <property type="term" value="F:DNA binding"/>
    <property type="evidence" value="ECO:0007669"/>
    <property type="project" value="InterPro"/>
</dbReference>
<dbReference type="PANTHER" id="PTHR13468:SF22">
    <property type="entry name" value="DEK DOMAIN-CONTAINING CHROMATIN-ASSOCIATED PROTEIN 3"/>
    <property type="match status" value="1"/>
</dbReference>
<dbReference type="GO" id="GO:0005634">
    <property type="term" value="C:nucleus"/>
    <property type="evidence" value="ECO:0007669"/>
    <property type="project" value="TreeGrafter"/>
</dbReference>
<dbReference type="AlphaFoldDB" id="A0AA35UPF9"/>
<reference evidence="1" key="1">
    <citation type="submission" date="2023-04" db="EMBL/GenBank/DDBJ databases">
        <authorList>
            <person name="Vijverberg K."/>
            <person name="Xiong W."/>
            <person name="Schranz E."/>
        </authorList>
    </citation>
    <scope>NUCLEOTIDE SEQUENCE</scope>
</reference>
<gene>
    <name evidence="1" type="ORF">LSALG_LOCUS2124</name>
</gene>
<keyword evidence="2" id="KW-1185">Reference proteome</keyword>
<protein>
    <submittedName>
        <fullName evidence="1">Uncharacterized protein</fullName>
    </submittedName>
</protein>
<dbReference type="InterPro" id="IPR044198">
    <property type="entry name" value="DEK"/>
</dbReference>
<organism evidence="1 2">
    <name type="scientific">Lactuca saligna</name>
    <name type="common">Willowleaf lettuce</name>
    <dbReference type="NCBI Taxonomy" id="75948"/>
    <lineage>
        <taxon>Eukaryota</taxon>
        <taxon>Viridiplantae</taxon>
        <taxon>Streptophyta</taxon>
        <taxon>Embryophyta</taxon>
        <taxon>Tracheophyta</taxon>
        <taxon>Spermatophyta</taxon>
        <taxon>Magnoliopsida</taxon>
        <taxon>eudicotyledons</taxon>
        <taxon>Gunneridae</taxon>
        <taxon>Pentapetalae</taxon>
        <taxon>asterids</taxon>
        <taxon>campanulids</taxon>
        <taxon>Asterales</taxon>
        <taxon>Asteraceae</taxon>
        <taxon>Cichorioideae</taxon>
        <taxon>Cichorieae</taxon>
        <taxon>Lactucinae</taxon>
        <taxon>Lactuca</taxon>
    </lineage>
</organism>
<dbReference type="Proteomes" id="UP001177003">
    <property type="component" value="Chromosome 0"/>
</dbReference>
<dbReference type="GO" id="GO:0006325">
    <property type="term" value="P:chromatin organization"/>
    <property type="evidence" value="ECO:0007669"/>
    <property type="project" value="InterPro"/>
</dbReference>
<sequence length="173" mass="20458">MKYAIQVKMNILRFSGYVWQESDEKQKLKVKEKLDKNNKEKLLEFFDLFDMPIGKTSAKKEDVVIKLIDFMLKPHVTNKSTSAMMHHAGHRFHEVFQMKHGDYSDLPAAKISELMKSNSLDVISLMLFVPCEFINIHILQLYKFRIFYCPDCPYIVASKHSKWDSRKKHQQDE</sequence>
<proteinExistence type="predicted"/>
<dbReference type="GO" id="GO:2000779">
    <property type="term" value="P:regulation of double-strand break repair"/>
    <property type="evidence" value="ECO:0007669"/>
    <property type="project" value="TreeGrafter"/>
</dbReference>
<dbReference type="PANTHER" id="PTHR13468">
    <property type="entry name" value="DEK PROTEIN"/>
    <property type="match status" value="1"/>
</dbReference>